<feature type="transmembrane region" description="Helical" evidence="8">
    <location>
        <begin position="93"/>
        <end position="110"/>
    </location>
</feature>
<organism evidence="9 10">
    <name type="scientific">Natronobacterium haloterrestre</name>
    <name type="common">Halobiforma haloterrestris</name>
    <dbReference type="NCBI Taxonomy" id="148448"/>
    <lineage>
        <taxon>Archaea</taxon>
        <taxon>Methanobacteriati</taxon>
        <taxon>Methanobacteriota</taxon>
        <taxon>Stenosarchaea group</taxon>
        <taxon>Halobacteria</taxon>
        <taxon>Halobacteriales</taxon>
        <taxon>Natrialbaceae</taxon>
        <taxon>Natronobacterium</taxon>
    </lineage>
</organism>
<evidence type="ECO:0000256" key="6">
    <source>
        <dbReference type="ARBA" id="ARBA00023136"/>
    </source>
</evidence>
<feature type="transmembrane region" description="Helical" evidence="8">
    <location>
        <begin position="182"/>
        <end position="203"/>
    </location>
</feature>
<evidence type="ECO:0000256" key="7">
    <source>
        <dbReference type="SAM" id="MobiDB-lite"/>
    </source>
</evidence>
<evidence type="ECO:0000256" key="2">
    <source>
        <dbReference type="ARBA" id="ARBA00011061"/>
    </source>
</evidence>
<reference evidence="10" key="1">
    <citation type="submission" date="2016-10" db="EMBL/GenBank/DDBJ databases">
        <authorList>
            <person name="Varghese N."/>
            <person name="Submissions S."/>
        </authorList>
    </citation>
    <scope>NUCLEOTIDE SEQUENCE [LARGE SCALE GENOMIC DNA]</scope>
    <source>
        <strain evidence="10">DSM 13078</strain>
    </source>
</reference>
<gene>
    <name evidence="9" type="ORF">SAMN05444422_10660</name>
</gene>
<dbReference type="NCBIfam" id="TIGR00374">
    <property type="entry name" value="flippase-like domain"/>
    <property type="match status" value="1"/>
</dbReference>
<evidence type="ECO:0000256" key="5">
    <source>
        <dbReference type="ARBA" id="ARBA00022989"/>
    </source>
</evidence>
<keyword evidence="3" id="KW-1003">Cell membrane</keyword>
<feature type="transmembrane region" description="Helical" evidence="8">
    <location>
        <begin position="304"/>
        <end position="324"/>
    </location>
</feature>
<sequence>MVPGDEDRSLIPATLSSIVSDPDSDPDPDTAADGEATAHGDEESAVTLGAGWGDRRTVAKTALAFLVAVVLVYLLGAVVGWDRTVSRLRTAQLEWVAAACVSTLLCLVAWGKTWHVVLRAIGVTVPFRKLIVTFFAATFANYVTPMGQAGGEPFIAYVLARDTEATFEQSLASVVTADLVRLLPFFTAGGLGLGYLLFTAQLAGPIERFAVLLAALAVGLPAIAVVGWRFRERLRDLVVRALAPVARRTDRLSLESVRDRITRLYGSLEVIADSPRVVVTAIAFAYVGWVLFAIPLYFAGLALGTPVSALLVCFLVPASVIAGSTPLPGGLAAIEGTLVALLTALTALATADALAVVAIYRLASYWLVIVVGGIAALWVIRRV</sequence>
<feature type="transmembrane region" description="Helical" evidence="8">
    <location>
        <begin position="62"/>
        <end position="81"/>
    </location>
</feature>
<dbReference type="PANTHER" id="PTHR39087">
    <property type="entry name" value="UPF0104 MEMBRANE PROTEIN MJ1595"/>
    <property type="match status" value="1"/>
</dbReference>
<feature type="region of interest" description="Disordered" evidence="7">
    <location>
        <begin position="1"/>
        <end position="42"/>
    </location>
</feature>
<evidence type="ECO:0000313" key="10">
    <source>
        <dbReference type="Proteomes" id="UP000199161"/>
    </source>
</evidence>
<dbReference type="EMBL" id="FOKW01000006">
    <property type="protein sequence ID" value="SFC24931.1"/>
    <property type="molecule type" value="Genomic_DNA"/>
</dbReference>
<evidence type="ECO:0000256" key="1">
    <source>
        <dbReference type="ARBA" id="ARBA00004651"/>
    </source>
</evidence>
<dbReference type="Proteomes" id="UP000199161">
    <property type="component" value="Unassembled WGS sequence"/>
</dbReference>
<evidence type="ECO:0000256" key="8">
    <source>
        <dbReference type="SAM" id="Phobius"/>
    </source>
</evidence>
<feature type="transmembrane region" description="Helical" evidence="8">
    <location>
        <begin position="209"/>
        <end position="230"/>
    </location>
</feature>
<dbReference type="Pfam" id="PF03706">
    <property type="entry name" value="LPG_synthase_TM"/>
    <property type="match status" value="1"/>
</dbReference>
<accession>A0A1I1HM44</accession>
<evidence type="ECO:0000313" key="9">
    <source>
        <dbReference type="EMBL" id="SFC24931.1"/>
    </source>
</evidence>
<dbReference type="AlphaFoldDB" id="A0A1I1HM44"/>
<protein>
    <recommendedName>
        <fullName evidence="11">Lysylphosphatidylglycerol synthase TM region</fullName>
    </recommendedName>
</protein>
<feature type="transmembrane region" description="Helical" evidence="8">
    <location>
        <begin position="363"/>
        <end position="380"/>
    </location>
</feature>
<dbReference type="PANTHER" id="PTHR39087:SF2">
    <property type="entry name" value="UPF0104 MEMBRANE PROTEIN MJ1595"/>
    <property type="match status" value="1"/>
</dbReference>
<feature type="transmembrane region" description="Helical" evidence="8">
    <location>
        <begin position="336"/>
        <end position="357"/>
    </location>
</feature>
<keyword evidence="4 8" id="KW-0812">Transmembrane</keyword>
<dbReference type="InterPro" id="IPR022791">
    <property type="entry name" value="L-PG_synthase/AglD"/>
</dbReference>
<comment type="similarity">
    <text evidence="2">Belongs to the UPF0104 family.</text>
</comment>
<feature type="compositionally biased region" description="Acidic residues" evidence="7">
    <location>
        <begin position="22"/>
        <end position="32"/>
    </location>
</feature>
<name>A0A1I1HM44_NATHA</name>
<dbReference type="GO" id="GO:0005886">
    <property type="term" value="C:plasma membrane"/>
    <property type="evidence" value="ECO:0007669"/>
    <property type="project" value="UniProtKB-SubCell"/>
</dbReference>
<keyword evidence="5 8" id="KW-1133">Transmembrane helix</keyword>
<keyword evidence="6 8" id="KW-0472">Membrane</keyword>
<keyword evidence="10" id="KW-1185">Reference proteome</keyword>
<feature type="transmembrane region" description="Helical" evidence="8">
    <location>
        <begin position="277"/>
        <end position="298"/>
    </location>
</feature>
<evidence type="ECO:0008006" key="11">
    <source>
        <dbReference type="Google" id="ProtNLM"/>
    </source>
</evidence>
<evidence type="ECO:0000256" key="3">
    <source>
        <dbReference type="ARBA" id="ARBA00022475"/>
    </source>
</evidence>
<proteinExistence type="inferred from homology"/>
<evidence type="ECO:0000256" key="4">
    <source>
        <dbReference type="ARBA" id="ARBA00022692"/>
    </source>
</evidence>
<comment type="subcellular location">
    <subcellularLocation>
        <location evidence="1">Cell membrane</location>
        <topology evidence="1">Multi-pass membrane protein</topology>
    </subcellularLocation>
</comment>